<dbReference type="PANTHER" id="PTHR43822">
    <property type="entry name" value="HOMOACONITASE, MITOCHONDRIAL-RELATED"/>
    <property type="match status" value="1"/>
</dbReference>
<dbReference type="EC" id="4.2.1.-" evidence="6"/>
<dbReference type="InterPro" id="IPR015931">
    <property type="entry name" value="Acnase/IPM_dHydase_lsu_aba_1/3"/>
</dbReference>
<dbReference type="GO" id="GO:0046872">
    <property type="term" value="F:metal ion binding"/>
    <property type="evidence" value="ECO:0007669"/>
    <property type="project" value="UniProtKB-KW"/>
</dbReference>
<feature type="domain" description="Aconitase/3-isopropylmalate dehydratase large subunit alpha/beta/alpha" evidence="5">
    <location>
        <begin position="1"/>
        <end position="66"/>
    </location>
</feature>
<reference evidence="6" key="1">
    <citation type="submission" date="2013-08" db="EMBL/GenBank/DDBJ databases">
        <authorList>
            <person name="Mendez C."/>
            <person name="Richter M."/>
            <person name="Ferrer M."/>
            <person name="Sanchez J."/>
        </authorList>
    </citation>
    <scope>NUCLEOTIDE SEQUENCE</scope>
</reference>
<dbReference type="PANTHER" id="PTHR43822:SF2">
    <property type="entry name" value="HOMOACONITASE, MITOCHONDRIAL"/>
    <property type="match status" value="1"/>
</dbReference>
<dbReference type="Pfam" id="PF00330">
    <property type="entry name" value="Aconitase"/>
    <property type="match status" value="1"/>
</dbReference>
<evidence type="ECO:0000256" key="1">
    <source>
        <dbReference type="ARBA" id="ARBA00022723"/>
    </source>
</evidence>
<protein>
    <submittedName>
        <fullName evidence="6">3-isopropylmalate dehydratase large subunit</fullName>
        <ecNumber evidence="6">4.2.1.-</ecNumber>
    </submittedName>
</protein>
<dbReference type="GO" id="GO:0051536">
    <property type="term" value="F:iron-sulfur cluster binding"/>
    <property type="evidence" value="ECO:0007669"/>
    <property type="project" value="UniProtKB-KW"/>
</dbReference>
<proteinExistence type="predicted"/>
<evidence type="ECO:0000259" key="5">
    <source>
        <dbReference type="Pfam" id="PF00330"/>
    </source>
</evidence>
<feature type="non-terminal residue" evidence="6">
    <location>
        <position position="67"/>
    </location>
</feature>
<evidence type="ECO:0000256" key="4">
    <source>
        <dbReference type="ARBA" id="ARBA00023239"/>
    </source>
</evidence>
<keyword evidence="4 6" id="KW-0456">Lyase</keyword>
<keyword evidence="3" id="KW-0411">Iron-sulfur</keyword>
<gene>
    <name evidence="6" type="ORF">B1B_04144</name>
</gene>
<name>T1BG59_9ZZZZ</name>
<comment type="caution">
    <text evidence="6">The sequence shown here is derived from an EMBL/GenBank/DDBJ whole genome shotgun (WGS) entry which is preliminary data.</text>
</comment>
<reference evidence="6" key="2">
    <citation type="journal article" date="2014" name="ISME J.">
        <title>Microbial stratification in low pH oxic and suboxic macroscopic growths along an acid mine drainage.</title>
        <authorList>
            <person name="Mendez-Garcia C."/>
            <person name="Mesa V."/>
            <person name="Sprenger R.R."/>
            <person name="Richter M."/>
            <person name="Diez M.S."/>
            <person name="Solano J."/>
            <person name="Bargiela R."/>
            <person name="Golyshina O.V."/>
            <person name="Manteca A."/>
            <person name="Ramos J.L."/>
            <person name="Gallego J.R."/>
            <person name="Llorente I."/>
            <person name="Martins Dos Santos V.A."/>
            <person name="Jensen O.N."/>
            <person name="Pelaez A.I."/>
            <person name="Sanchez J."/>
            <person name="Ferrer M."/>
        </authorList>
    </citation>
    <scope>NUCLEOTIDE SEQUENCE</scope>
</reference>
<dbReference type="AlphaFoldDB" id="T1BG59"/>
<evidence type="ECO:0000256" key="3">
    <source>
        <dbReference type="ARBA" id="ARBA00023014"/>
    </source>
</evidence>
<evidence type="ECO:0000256" key="2">
    <source>
        <dbReference type="ARBA" id="ARBA00023004"/>
    </source>
</evidence>
<keyword evidence="1" id="KW-0479">Metal-binding</keyword>
<dbReference type="Gene3D" id="3.30.499.10">
    <property type="entry name" value="Aconitase, domain 3"/>
    <property type="match status" value="1"/>
</dbReference>
<dbReference type="InterPro" id="IPR036008">
    <property type="entry name" value="Aconitase_4Fe-4S_dom"/>
</dbReference>
<dbReference type="InterPro" id="IPR050067">
    <property type="entry name" value="IPM_dehydratase_rel_enz"/>
</dbReference>
<dbReference type="InterPro" id="IPR001030">
    <property type="entry name" value="Acoase/IPM_deHydtase_lsu_aba"/>
</dbReference>
<keyword evidence="2" id="KW-0408">Iron</keyword>
<dbReference type="GO" id="GO:0043436">
    <property type="term" value="P:oxoacid metabolic process"/>
    <property type="evidence" value="ECO:0007669"/>
    <property type="project" value="UniProtKB-ARBA"/>
</dbReference>
<dbReference type="GO" id="GO:0016829">
    <property type="term" value="F:lyase activity"/>
    <property type="evidence" value="ECO:0007669"/>
    <property type="project" value="UniProtKB-KW"/>
</dbReference>
<dbReference type="EMBL" id="AUZY01002601">
    <property type="protein sequence ID" value="EQD71991.1"/>
    <property type="molecule type" value="Genomic_DNA"/>
</dbReference>
<dbReference type="SUPFAM" id="SSF53732">
    <property type="entry name" value="Aconitase iron-sulfur domain"/>
    <property type="match status" value="1"/>
</dbReference>
<sequence length="67" mass="7061">MGIGPTEYAAVLATGKIWLKVPPTLRLTADGRLGKGVYAKDLVLRLLGEVKVTGATYKAVEFDGGTI</sequence>
<organism evidence="6">
    <name type="scientific">mine drainage metagenome</name>
    <dbReference type="NCBI Taxonomy" id="410659"/>
    <lineage>
        <taxon>unclassified sequences</taxon>
        <taxon>metagenomes</taxon>
        <taxon>ecological metagenomes</taxon>
    </lineage>
</organism>
<accession>T1BG59</accession>
<evidence type="ECO:0000313" key="6">
    <source>
        <dbReference type="EMBL" id="EQD71991.1"/>
    </source>
</evidence>